<dbReference type="AlphaFoldDB" id="A0A8E7B536"/>
<evidence type="ECO:0000313" key="2">
    <source>
        <dbReference type="Proteomes" id="UP000680656"/>
    </source>
</evidence>
<keyword evidence="2" id="KW-1185">Reference proteome</keyword>
<proteinExistence type="predicted"/>
<sequence length="96" mass="11137">MSSMLQMEVISAVFAAVRPDDTLISRQRIEEEIQARPELYPQLSTRTRIGRRRIISCVMNRTFTIWSKTQAVQPSSFVWQIRSKLDSHSVTDEVQP</sequence>
<name>A0A8E7B536_9EURY</name>
<organism evidence="1 2">
    <name type="scientific">Methanospirillum purgamenti</name>
    <dbReference type="NCBI Taxonomy" id="2834276"/>
    <lineage>
        <taxon>Archaea</taxon>
        <taxon>Methanobacteriati</taxon>
        <taxon>Methanobacteriota</taxon>
        <taxon>Stenosarchaea group</taxon>
        <taxon>Methanomicrobia</taxon>
        <taxon>Methanomicrobiales</taxon>
        <taxon>Methanospirillaceae</taxon>
        <taxon>Methanospirillum</taxon>
    </lineage>
</organism>
<dbReference type="Proteomes" id="UP000680656">
    <property type="component" value="Chromosome"/>
</dbReference>
<protein>
    <submittedName>
        <fullName evidence="1">Uncharacterized protein</fullName>
    </submittedName>
</protein>
<dbReference type="KEGG" id="mrtj:KHC33_13900"/>
<evidence type="ECO:0000313" key="1">
    <source>
        <dbReference type="EMBL" id="QVV90647.1"/>
    </source>
</evidence>
<dbReference type="EMBL" id="CP075546">
    <property type="protein sequence ID" value="QVV90647.1"/>
    <property type="molecule type" value="Genomic_DNA"/>
</dbReference>
<reference evidence="1 2" key="1">
    <citation type="submission" date="2021-05" db="EMBL/GenBank/DDBJ databases">
        <title>A novel Methanospirillum isolate from a pyrite-forming mixed culture.</title>
        <authorList>
            <person name="Bunk B."/>
            <person name="Sproer C."/>
            <person name="Spring S."/>
            <person name="Pester M."/>
        </authorList>
    </citation>
    <scope>NUCLEOTIDE SEQUENCE [LARGE SCALE GENOMIC DNA]</scope>
    <source>
        <strain evidence="1 2">J.3.6.1-F.2.7.3</strain>
    </source>
</reference>
<gene>
    <name evidence="1" type="ORF">KHC33_13900</name>
</gene>
<accession>A0A8E7B536</accession>